<feature type="compositionally biased region" description="Acidic residues" evidence="1">
    <location>
        <begin position="57"/>
        <end position="70"/>
    </location>
</feature>
<evidence type="ECO:0000313" key="2">
    <source>
        <dbReference type="EMBL" id="ADE77296.1"/>
    </source>
</evidence>
<organism evidence="2">
    <name type="scientific">Picea sitchensis</name>
    <name type="common">Sitka spruce</name>
    <name type="synonym">Pinus sitchensis</name>
    <dbReference type="NCBI Taxonomy" id="3332"/>
    <lineage>
        <taxon>Eukaryota</taxon>
        <taxon>Viridiplantae</taxon>
        <taxon>Streptophyta</taxon>
        <taxon>Embryophyta</taxon>
        <taxon>Tracheophyta</taxon>
        <taxon>Spermatophyta</taxon>
        <taxon>Pinopsida</taxon>
        <taxon>Pinidae</taxon>
        <taxon>Conifers I</taxon>
        <taxon>Pinales</taxon>
        <taxon>Pinaceae</taxon>
        <taxon>Picea</taxon>
    </lineage>
</organism>
<evidence type="ECO:0008006" key="3">
    <source>
        <dbReference type="Google" id="ProtNLM"/>
    </source>
</evidence>
<evidence type="ECO:0000256" key="1">
    <source>
        <dbReference type="SAM" id="MobiDB-lite"/>
    </source>
</evidence>
<sequence length="90" mass="10001">MRMDGEPWKQPLPTNDDTVIVEISHLGQVKMLAIDKCIAKGVQDGDNSPSPSFADINDQEDEADEDEEEAEAKRKFGAANTFKIDLDHID</sequence>
<feature type="region of interest" description="Disordered" evidence="1">
    <location>
        <begin position="41"/>
        <end position="77"/>
    </location>
</feature>
<proteinExistence type="evidence at transcript level"/>
<accession>D5ACM7</accession>
<dbReference type="EMBL" id="BT124014">
    <property type="protein sequence ID" value="ADE77296.1"/>
    <property type="molecule type" value="mRNA"/>
</dbReference>
<reference evidence="2" key="1">
    <citation type="submission" date="2010-04" db="EMBL/GenBank/DDBJ databases">
        <authorList>
            <person name="Reid K.E."/>
            <person name="Liao N."/>
            <person name="Chan S."/>
            <person name="Docking R."/>
            <person name="Taylor G."/>
            <person name="Moore R."/>
            <person name="Mayo M."/>
            <person name="Munro S."/>
            <person name="King J."/>
            <person name="Yanchuk A."/>
            <person name="Holt R."/>
            <person name="Jones S."/>
            <person name="Marra M."/>
            <person name="Ritland C.E."/>
            <person name="Ritland K."/>
            <person name="Bohlmann J."/>
        </authorList>
    </citation>
    <scope>NUCLEOTIDE SEQUENCE</scope>
    <source>
        <tissue evidence="2">Bud</tissue>
    </source>
</reference>
<name>D5ACM7_PICSI</name>
<dbReference type="AlphaFoldDB" id="D5ACM7"/>
<protein>
    <recommendedName>
        <fullName evidence="3">Diacylglycerol kinase accessory domain-containing protein</fullName>
    </recommendedName>
</protein>